<dbReference type="PROSITE" id="PS52016">
    <property type="entry name" value="TONB_DEPENDENT_REC_3"/>
    <property type="match status" value="1"/>
</dbReference>
<dbReference type="Gene3D" id="2.170.130.10">
    <property type="entry name" value="TonB-dependent receptor, plug domain"/>
    <property type="match status" value="1"/>
</dbReference>
<sequence>MKRASITGKSFLLVWLVASCMAFLSPVYGQQPTGTSPKVTGRITSESGDPVPGASVSVKGTRTGTASDGDGQFSIDAAVGQVLVISSMGYNTREVKVPANRVVALRLQENATKLKDVMVVGYGTMKKTDQSSAQVSISSADINKTINTTMDQAIQGRAAGVYVTQNTGQPGGGISVNIRGVSTISFTTEPLYVIDGVQIQPSQISYGNTTSVNPLAGINPSDIESMEVLQGPSATAIYGSRGTNGVILVTTKRGSKGLKVGYSYLYTNQERPNEVPTMNLQQFATMSNAIAKDLNRTPTPEFQNPSVLGEGTNWQHELFRPSPLQKHQFNVSNSNNVTNYYISGEYLKQQGVATGSDFGRYSFRANMDNQAFKWLKISTSVNFYQTKERLSSTSEDVIRTALNLAPNVPVKNPDGSWGGATTNEFGSNAQYAPLNPVAISTLIDNKYKRTGGLGGMSVDVTPIPGLLIRANFNGNFEYADGSKFTPTYQLGYQQNTSASMNVTTAKNFFWMLNELIQYNRSFGKHAVGVMASHEAQANNYEGLSANRNGFASNSVQSINLGNATGQTTGAYKGWGSMESYLTRINYTFNDKYIVQFVGRADGSSNFGTNTRWGYFPSASAAWRISQEPFMKSVAFVDELKIRGEWGMTGNSGPGNRQFANLGPVTTPFGSSFLTAQYGNPDLAWEPTETRNIGFNLNMFKNRIQLEADFYLRNTDKLLLDLPLPGYQGTVGEGSIRPPASNIGSMKNKGFNITLNTINIQNKAGFVWKTNFNISSFRSEISRFYSDNAFVTKTLWSLNSFAERSAVGQAPWLFYGYISEGLFTSVDEINKSAVPTQADGTRLPTARDGGVWVGDVKYKDLNNDGIIDSRDQTYIGNPWPKLTFGFSNTFSYKGFDLNIMVTGSQGNQIFNYLRFENTQPNNIVLGRNLFQEAYDYARVTNDGDKSVITNTGTKIPRLVANDVNGNGNRFTNDYVEDGSYIRIKNVQLGYNFPSSLLNMQRIVKALRVSIGVQNLATFTKYTGFDPEVGAYVGKEAQVSAQYIGVDAGRYPLTRMYSASIAVDF</sequence>
<proteinExistence type="inferred from homology"/>
<keyword evidence="1" id="KW-1134">Transmembrane beta strand</keyword>
<name>A0A1M7MNL9_9BACT</name>
<dbReference type="STRING" id="1419482.SAMN05444266_1148"/>
<feature type="region of interest" description="Disordered" evidence="2">
    <location>
        <begin position="32"/>
        <end position="67"/>
    </location>
</feature>
<dbReference type="InterPro" id="IPR023996">
    <property type="entry name" value="TonB-dep_OMP_SusC/RagA"/>
</dbReference>
<evidence type="ECO:0000256" key="3">
    <source>
        <dbReference type="SAM" id="SignalP"/>
    </source>
</evidence>
<keyword evidence="1" id="KW-0472">Membrane</keyword>
<keyword evidence="1" id="KW-0998">Cell outer membrane</keyword>
<dbReference type="GO" id="GO:0009279">
    <property type="term" value="C:cell outer membrane"/>
    <property type="evidence" value="ECO:0007669"/>
    <property type="project" value="UniProtKB-SubCell"/>
</dbReference>
<dbReference type="AlphaFoldDB" id="A0A1M7MNL9"/>
<dbReference type="InterPro" id="IPR039426">
    <property type="entry name" value="TonB-dep_rcpt-like"/>
</dbReference>
<dbReference type="InterPro" id="IPR037066">
    <property type="entry name" value="Plug_dom_sf"/>
</dbReference>
<evidence type="ECO:0000313" key="5">
    <source>
        <dbReference type="EMBL" id="SHM92526.1"/>
    </source>
</evidence>
<evidence type="ECO:0000256" key="2">
    <source>
        <dbReference type="SAM" id="MobiDB-lite"/>
    </source>
</evidence>
<dbReference type="NCBIfam" id="TIGR04057">
    <property type="entry name" value="SusC_RagA_signa"/>
    <property type="match status" value="1"/>
</dbReference>
<dbReference type="InterPro" id="IPR012910">
    <property type="entry name" value="Plug_dom"/>
</dbReference>
<keyword evidence="1" id="KW-0812">Transmembrane</keyword>
<gene>
    <name evidence="5" type="ORF">SAMN05444266_1148</name>
</gene>
<dbReference type="SUPFAM" id="SSF56935">
    <property type="entry name" value="Porins"/>
    <property type="match status" value="1"/>
</dbReference>
<dbReference type="RefSeq" id="WP_073087457.1">
    <property type="nucleotide sequence ID" value="NZ_FRBL01000014.1"/>
</dbReference>
<keyword evidence="1" id="KW-0813">Transport</keyword>
<comment type="similarity">
    <text evidence="1">Belongs to the TonB-dependent receptor family.</text>
</comment>
<evidence type="ECO:0000259" key="4">
    <source>
        <dbReference type="Pfam" id="PF07715"/>
    </source>
</evidence>
<dbReference type="OrthoDB" id="9768177at2"/>
<keyword evidence="6" id="KW-1185">Reference proteome</keyword>
<dbReference type="PROSITE" id="PS51257">
    <property type="entry name" value="PROKAR_LIPOPROTEIN"/>
    <property type="match status" value="1"/>
</dbReference>
<dbReference type="Gene3D" id="2.60.40.1120">
    <property type="entry name" value="Carboxypeptidase-like, regulatory domain"/>
    <property type="match status" value="1"/>
</dbReference>
<feature type="domain" description="TonB-dependent receptor plug" evidence="4">
    <location>
        <begin position="129"/>
        <end position="246"/>
    </location>
</feature>
<protein>
    <submittedName>
        <fullName evidence="5">TonB-linked outer membrane protein, SusC/RagA family</fullName>
    </submittedName>
</protein>
<dbReference type="InterPro" id="IPR008969">
    <property type="entry name" value="CarboxyPept-like_regulatory"/>
</dbReference>
<dbReference type="SUPFAM" id="SSF49464">
    <property type="entry name" value="Carboxypeptidase regulatory domain-like"/>
    <property type="match status" value="1"/>
</dbReference>
<dbReference type="InterPro" id="IPR023997">
    <property type="entry name" value="TonB-dep_OMP_SusC/RagA_CS"/>
</dbReference>
<feature type="signal peptide" evidence="3">
    <location>
        <begin position="1"/>
        <end position="29"/>
    </location>
</feature>
<dbReference type="Pfam" id="PF07715">
    <property type="entry name" value="Plug"/>
    <property type="match status" value="1"/>
</dbReference>
<comment type="subcellular location">
    <subcellularLocation>
        <location evidence="1">Cell outer membrane</location>
        <topology evidence="1">Multi-pass membrane protein</topology>
    </subcellularLocation>
</comment>
<organism evidence="5 6">
    <name type="scientific">Chitinophaga jiangningensis</name>
    <dbReference type="NCBI Taxonomy" id="1419482"/>
    <lineage>
        <taxon>Bacteria</taxon>
        <taxon>Pseudomonadati</taxon>
        <taxon>Bacteroidota</taxon>
        <taxon>Chitinophagia</taxon>
        <taxon>Chitinophagales</taxon>
        <taxon>Chitinophagaceae</taxon>
        <taxon>Chitinophaga</taxon>
    </lineage>
</organism>
<keyword evidence="3" id="KW-0732">Signal</keyword>
<dbReference type="EMBL" id="FRBL01000014">
    <property type="protein sequence ID" value="SHM92526.1"/>
    <property type="molecule type" value="Genomic_DNA"/>
</dbReference>
<dbReference type="Proteomes" id="UP000184420">
    <property type="component" value="Unassembled WGS sequence"/>
</dbReference>
<accession>A0A1M7MNL9</accession>
<dbReference type="NCBIfam" id="TIGR04056">
    <property type="entry name" value="OMP_RagA_SusC"/>
    <property type="match status" value="1"/>
</dbReference>
<dbReference type="Pfam" id="PF13715">
    <property type="entry name" value="CarbopepD_reg_2"/>
    <property type="match status" value="1"/>
</dbReference>
<evidence type="ECO:0000313" key="6">
    <source>
        <dbReference type="Proteomes" id="UP000184420"/>
    </source>
</evidence>
<reference evidence="5 6" key="1">
    <citation type="submission" date="2016-11" db="EMBL/GenBank/DDBJ databases">
        <authorList>
            <person name="Jaros S."/>
            <person name="Januszkiewicz K."/>
            <person name="Wedrychowicz H."/>
        </authorList>
    </citation>
    <scope>NUCLEOTIDE SEQUENCE [LARGE SCALE GENOMIC DNA]</scope>
    <source>
        <strain evidence="5 6">DSM 27406</strain>
    </source>
</reference>
<feature type="compositionally biased region" description="Polar residues" evidence="2">
    <location>
        <begin position="32"/>
        <end position="47"/>
    </location>
</feature>
<evidence type="ECO:0000256" key="1">
    <source>
        <dbReference type="PROSITE-ProRule" id="PRU01360"/>
    </source>
</evidence>
<feature type="chain" id="PRO_5012997676" evidence="3">
    <location>
        <begin position="30"/>
        <end position="1063"/>
    </location>
</feature>